<comment type="catalytic activity">
    <reaction evidence="4 6">
        <text>L-aspartyl-tRNA(Asn) + L-glutamine + ATP + H2O = L-asparaginyl-tRNA(Asn) + L-glutamate + ADP + phosphate + 2 H(+)</text>
        <dbReference type="Rhea" id="RHEA:14513"/>
        <dbReference type="Rhea" id="RHEA-COMP:9674"/>
        <dbReference type="Rhea" id="RHEA-COMP:9677"/>
        <dbReference type="ChEBI" id="CHEBI:15377"/>
        <dbReference type="ChEBI" id="CHEBI:15378"/>
        <dbReference type="ChEBI" id="CHEBI:29985"/>
        <dbReference type="ChEBI" id="CHEBI:30616"/>
        <dbReference type="ChEBI" id="CHEBI:43474"/>
        <dbReference type="ChEBI" id="CHEBI:58359"/>
        <dbReference type="ChEBI" id="CHEBI:78515"/>
        <dbReference type="ChEBI" id="CHEBI:78516"/>
        <dbReference type="ChEBI" id="CHEBI:456216"/>
    </reaction>
</comment>
<evidence type="ECO:0000256" key="6">
    <source>
        <dbReference type="HAMAP-Rule" id="MF_00122"/>
    </source>
</evidence>
<dbReference type="HAMAP" id="MF_00122">
    <property type="entry name" value="GatC"/>
    <property type="match status" value="1"/>
</dbReference>
<comment type="function">
    <text evidence="3 6">Allows the formation of correctly charged Asn-tRNA(Asn) or Gln-tRNA(Gln) through the transamidation of misacylated Asp-tRNA(Asn) or Glu-tRNA(Gln) in organisms which lack either or both of asparaginyl-tRNA or glutaminyl-tRNA synthetases. The reaction takes place in the presence of glutamine and ATP through an activated phospho-Asp-tRNA(Asn) or phospho-Glu-tRNA(Gln).</text>
</comment>
<dbReference type="InterPro" id="IPR003837">
    <property type="entry name" value="GatC"/>
</dbReference>
<proteinExistence type="inferred from homology"/>
<name>A0A323TEZ3_9BACI</name>
<dbReference type="GO" id="GO:0006412">
    <property type="term" value="P:translation"/>
    <property type="evidence" value="ECO:0007669"/>
    <property type="project" value="UniProtKB-UniRule"/>
</dbReference>
<dbReference type="RefSeq" id="WP_110610735.1">
    <property type="nucleotide sequence ID" value="NZ_PDOD01000004.1"/>
</dbReference>
<evidence type="ECO:0000256" key="3">
    <source>
        <dbReference type="ARBA" id="ARBA00024799"/>
    </source>
</evidence>
<evidence type="ECO:0000313" key="8">
    <source>
        <dbReference type="EMBL" id="PYZ92257.1"/>
    </source>
</evidence>
<dbReference type="EMBL" id="PDOD01000004">
    <property type="protein sequence ID" value="PYZ92257.1"/>
    <property type="molecule type" value="Genomic_DNA"/>
</dbReference>
<evidence type="ECO:0000256" key="4">
    <source>
        <dbReference type="ARBA" id="ARBA00047380"/>
    </source>
</evidence>
<comment type="subunit">
    <text evidence="2 6">Heterotrimer of A, B and C subunits.</text>
</comment>
<keyword evidence="8" id="KW-0808">Transferase</keyword>
<evidence type="ECO:0000256" key="5">
    <source>
        <dbReference type="ARBA" id="ARBA00047913"/>
    </source>
</evidence>
<dbReference type="PANTHER" id="PTHR15004">
    <property type="entry name" value="GLUTAMYL-TRNA(GLN) AMIDOTRANSFERASE SUBUNIT C, MITOCHONDRIAL"/>
    <property type="match status" value="1"/>
</dbReference>
<dbReference type="NCBIfam" id="TIGR00135">
    <property type="entry name" value="gatC"/>
    <property type="match status" value="1"/>
</dbReference>
<evidence type="ECO:0000313" key="9">
    <source>
        <dbReference type="Proteomes" id="UP000248214"/>
    </source>
</evidence>
<dbReference type="GO" id="GO:0070681">
    <property type="term" value="P:glutaminyl-tRNAGln biosynthesis via transamidation"/>
    <property type="evidence" value="ECO:0007669"/>
    <property type="project" value="TreeGrafter"/>
</dbReference>
<evidence type="ECO:0000256" key="1">
    <source>
        <dbReference type="ARBA" id="ARBA00010757"/>
    </source>
</evidence>
<protein>
    <recommendedName>
        <fullName evidence="6">Aspartyl/glutamyl-tRNA(Asn/Gln) amidotransferase subunit C</fullName>
        <shortName evidence="6">Asp/Glu-ADT subunit C</shortName>
        <ecNumber evidence="6">6.3.5.-</ecNumber>
    </recommendedName>
</protein>
<dbReference type="Proteomes" id="UP000248214">
    <property type="component" value="Unassembled WGS sequence"/>
</dbReference>
<organism evidence="8 9">
    <name type="scientific">Salipaludibacillus keqinensis</name>
    <dbReference type="NCBI Taxonomy" id="2045207"/>
    <lineage>
        <taxon>Bacteria</taxon>
        <taxon>Bacillati</taxon>
        <taxon>Bacillota</taxon>
        <taxon>Bacilli</taxon>
        <taxon>Bacillales</taxon>
        <taxon>Bacillaceae</taxon>
    </lineage>
</organism>
<dbReference type="Pfam" id="PF02686">
    <property type="entry name" value="GatC"/>
    <property type="match status" value="1"/>
</dbReference>
<keyword evidence="9" id="KW-1185">Reference proteome</keyword>
<feature type="compositionally biased region" description="Basic and acidic residues" evidence="7">
    <location>
        <begin position="66"/>
        <end position="88"/>
    </location>
</feature>
<keyword evidence="6" id="KW-0067">ATP-binding</keyword>
<keyword evidence="6" id="KW-0648">Protein biosynthesis</keyword>
<dbReference type="PANTHER" id="PTHR15004:SF0">
    <property type="entry name" value="GLUTAMYL-TRNA(GLN) AMIDOTRANSFERASE SUBUNIT C, MITOCHONDRIAL"/>
    <property type="match status" value="1"/>
</dbReference>
<reference evidence="8 9" key="1">
    <citation type="submission" date="2017-10" db="EMBL/GenBank/DDBJ databases">
        <title>Bacillus sp. nov., a halophilic bacterium isolated from a Keqin Lake.</title>
        <authorList>
            <person name="Wang H."/>
        </authorList>
    </citation>
    <scope>NUCLEOTIDE SEQUENCE [LARGE SCALE GENOMIC DNA]</scope>
    <source>
        <strain evidence="8 9">KQ-12</strain>
    </source>
</reference>
<dbReference type="GO" id="GO:0005524">
    <property type="term" value="F:ATP binding"/>
    <property type="evidence" value="ECO:0007669"/>
    <property type="project" value="UniProtKB-KW"/>
</dbReference>
<evidence type="ECO:0000256" key="7">
    <source>
        <dbReference type="SAM" id="MobiDB-lite"/>
    </source>
</evidence>
<dbReference type="EC" id="6.3.5.-" evidence="6"/>
<sequence length="96" mass="11083">MERITKNQVKHVAHLARLNFNEEEIEKFAYELDEIIGFAEQLNEIETSNIEPTSHVLDVRNVLREDEKKESLSSEDAMKNAPDQKDGQFKVPSVLD</sequence>
<keyword evidence="6" id="KW-0547">Nucleotide-binding</keyword>
<keyword evidence="6" id="KW-0436">Ligase</keyword>
<comment type="similarity">
    <text evidence="1 6">Belongs to the GatC family.</text>
</comment>
<dbReference type="GO" id="GO:0050567">
    <property type="term" value="F:glutaminyl-tRNA synthase (glutamine-hydrolyzing) activity"/>
    <property type="evidence" value="ECO:0007669"/>
    <property type="project" value="UniProtKB-UniRule"/>
</dbReference>
<dbReference type="AlphaFoldDB" id="A0A323TEZ3"/>
<dbReference type="GO" id="GO:0050566">
    <property type="term" value="F:asparaginyl-tRNA synthase (glutamine-hydrolyzing) activity"/>
    <property type="evidence" value="ECO:0007669"/>
    <property type="project" value="RHEA"/>
</dbReference>
<dbReference type="Gene3D" id="1.10.20.60">
    <property type="entry name" value="Glu-tRNAGln amidotransferase C subunit, N-terminal domain"/>
    <property type="match status" value="1"/>
</dbReference>
<dbReference type="InterPro" id="IPR036113">
    <property type="entry name" value="Asp/Glu-ADT_sf_sub_c"/>
</dbReference>
<dbReference type="GO" id="GO:0016740">
    <property type="term" value="F:transferase activity"/>
    <property type="evidence" value="ECO:0007669"/>
    <property type="project" value="UniProtKB-KW"/>
</dbReference>
<dbReference type="GO" id="GO:0006450">
    <property type="term" value="P:regulation of translational fidelity"/>
    <property type="evidence" value="ECO:0007669"/>
    <property type="project" value="InterPro"/>
</dbReference>
<feature type="region of interest" description="Disordered" evidence="7">
    <location>
        <begin position="66"/>
        <end position="96"/>
    </location>
</feature>
<comment type="catalytic activity">
    <reaction evidence="5 6">
        <text>L-glutamyl-tRNA(Gln) + L-glutamine + ATP + H2O = L-glutaminyl-tRNA(Gln) + L-glutamate + ADP + phosphate + H(+)</text>
        <dbReference type="Rhea" id="RHEA:17521"/>
        <dbReference type="Rhea" id="RHEA-COMP:9681"/>
        <dbReference type="Rhea" id="RHEA-COMP:9684"/>
        <dbReference type="ChEBI" id="CHEBI:15377"/>
        <dbReference type="ChEBI" id="CHEBI:15378"/>
        <dbReference type="ChEBI" id="CHEBI:29985"/>
        <dbReference type="ChEBI" id="CHEBI:30616"/>
        <dbReference type="ChEBI" id="CHEBI:43474"/>
        <dbReference type="ChEBI" id="CHEBI:58359"/>
        <dbReference type="ChEBI" id="CHEBI:78520"/>
        <dbReference type="ChEBI" id="CHEBI:78521"/>
        <dbReference type="ChEBI" id="CHEBI:456216"/>
    </reaction>
</comment>
<dbReference type="OrthoDB" id="9813938at2"/>
<evidence type="ECO:0000256" key="2">
    <source>
        <dbReference type="ARBA" id="ARBA00011123"/>
    </source>
</evidence>
<gene>
    <name evidence="6" type="primary">gatC</name>
    <name evidence="8" type="ORF">CR194_15580</name>
</gene>
<dbReference type="SUPFAM" id="SSF141000">
    <property type="entry name" value="Glu-tRNAGln amidotransferase C subunit"/>
    <property type="match status" value="1"/>
</dbReference>
<accession>A0A323TEZ3</accession>
<comment type="caution">
    <text evidence="8">The sequence shown here is derived from an EMBL/GenBank/DDBJ whole genome shotgun (WGS) entry which is preliminary data.</text>
</comment>